<name>A0AAD6WQF4_9AGAR</name>
<comment type="caution">
    <text evidence="1">The sequence shown here is derived from an EMBL/GenBank/DDBJ whole genome shotgun (WGS) entry which is preliminary data.</text>
</comment>
<gene>
    <name evidence="1" type="ORF">C8F04DRAFT_1141183</name>
</gene>
<keyword evidence="2" id="KW-1185">Reference proteome</keyword>
<dbReference type="EMBL" id="JARJCM010000234">
    <property type="protein sequence ID" value="KAJ7021367.1"/>
    <property type="molecule type" value="Genomic_DNA"/>
</dbReference>
<sequence>MFATELANTLYGRFPRPTALPAVHGHHAIPPQPHANNVPPPGLFRWHYLQCVLKKFVITTTKISRIYSSESDGRDSDRQ</sequence>
<accession>A0AAD6WQF4</accession>
<evidence type="ECO:0000313" key="1">
    <source>
        <dbReference type="EMBL" id="KAJ7021367.1"/>
    </source>
</evidence>
<protein>
    <submittedName>
        <fullName evidence="1">Uncharacterized protein</fullName>
    </submittedName>
</protein>
<dbReference type="AlphaFoldDB" id="A0AAD6WQF4"/>
<organism evidence="1 2">
    <name type="scientific">Mycena alexandri</name>
    <dbReference type="NCBI Taxonomy" id="1745969"/>
    <lineage>
        <taxon>Eukaryota</taxon>
        <taxon>Fungi</taxon>
        <taxon>Dikarya</taxon>
        <taxon>Basidiomycota</taxon>
        <taxon>Agaricomycotina</taxon>
        <taxon>Agaricomycetes</taxon>
        <taxon>Agaricomycetidae</taxon>
        <taxon>Agaricales</taxon>
        <taxon>Marasmiineae</taxon>
        <taxon>Mycenaceae</taxon>
        <taxon>Mycena</taxon>
    </lineage>
</organism>
<reference evidence="1" key="1">
    <citation type="submission" date="2023-03" db="EMBL/GenBank/DDBJ databases">
        <title>Massive genome expansion in bonnet fungi (Mycena s.s.) driven by repeated elements and novel gene families across ecological guilds.</title>
        <authorList>
            <consortium name="Lawrence Berkeley National Laboratory"/>
            <person name="Harder C.B."/>
            <person name="Miyauchi S."/>
            <person name="Viragh M."/>
            <person name="Kuo A."/>
            <person name="Thoen E."/>
            <person name="Andreopoulos B."/>
            <person name="Lu D."/>
            <person name="Skrede I."/>
            <person name="Drula E."/>
            <person name="Henrissat B."/>
            <person name="Morin E."/>
            <person name="Kohler A."/>
            <person name="Barry K."/>
            <person name="LaButti K."/>
            <person name="Morin E."/>
            <person name="Salamov A."/>
            <person name="Lipzen A."/>
            <person name="Mereny Z."/>
            <person name="Hegedus B."/>
            <person name="Baldrian P."/>
            <person name="Stursova M."/>
            <person name="Weitz H."/>
            <person name="Taylor A."/>
            <person name="Grigoriev I.V."/>
            <person name="Nagy L.G."/>
            <person name="Martin F."/>
            <person name="Kauserud H."/>
        </authorList>
    </citation>
    <scope>NUCLEOTIDE SEQUENCE</scope>
    <source>
        <strain evidence="1">CBHHK200</strain>
    </source>
</reference>
<evidence type="ECO:0000313" key="2">
    <source>
        <dbReference type="Proteomes" id="UP001218188"/>
    </source>
</evidence>
<dbReference type="Proteomes" id="UP001218188">
    <property type="component" value="Unassembled WGS sequence"/>
</dbReference>
<proteinExistence type="predicted"/>